<name>A0AAV2QBS0_MEGNR</name>
<dbReference type="GO" id="GO:0031409">
    <property type="term" value="F:pigment binding"/>
    <property type="evidence" value="ECO:0007669"/>
    <property type="project" value="UniProtKB-KW"/>
</dbReference>
<evidence type="ECO:0000256" key="11">
    <source>
        <dbReference type="SAM" id="MobiDB-lite"/>
    </source>
</evidence>
<gene>
    <name evidence="14" type="ORF">MNOR_LOCUS11045</name>
</gene>
<reference evidence="14 15" key="1">
    <citation type="submission" date="2024-05" db="EMBL/GenBank/DDBJ databases">
        <authorList>
            <person name="Wallberg A."/>
        </authorList>
    </citation>
    <scope>NUCLEOTIDE SEQUENCE [LARGE SCALE GENOMIC DNA]</scope>
</reference>
<dbReference type="PROSITE" id="PS00211">
    <property type="entry name" value="ABC_TRANSPORTER_1"/>
    <property type="match status" value="1"/>
</dbReference>
<organism evidence="14 15">
    <name type="scientific">Meganyctiphanes norvegica</name>
    <name type="common">Northern krill</name>
    <name type="synonym">Thysanopoda norvegica</name>
    <dbReference type="NCBI Taxonomy" id="48144"/>
    <lineage>
        <taxon>Eukaryota</taxon>
        <taxon>Metazoa</taxon>
        <taxon>Ecdysozoa</taxon>
        <taxon>Arthropoda</taxon>
        <taxon>Crustacea</taxon>
        <taxon>Multicrustacea</taxon>
        <taxon>Malacostraca</taxon>
        <taxon>Eumalacostraca</taxon>
        <taxon>Eucarida</taxon>
        <taxon>Euphausiacea</taxon>
        <taxon>Euphausiidae</taxon>
        <taxon>Meganyctiphanes</taxon>
    </lineage>
</organism>
<dbReference type="InterPro" id="IPR017871">
    <property type="entry name" value="ABC_transporter-like_CS"/>
</dbReference>
<keyword evidence="8 12" id="KW-1133">Transmembrane helix</keyword>
<comment type="similarity">
    <text evidence="2">Belongs to the ABC transporter superfamily. ABCG family. Eye pigment precursor importer (TC 3.A.1.204) subfamily.</text>
</comment>
<keyword evidence="4" id="KW-0608">Pigment</keyword>
<evidence type="ECO:0000256" key="5">
    <source>
        <dbReference type="ARBA" id="ARBA00022692"/>
    </source>
</evidence>
<evidence type="ECO:0000256" key="1">
    <source>
        <dbReference type="ARBA" id="ARBA00004141"/>
    </source>
</evidence>
<evidence type="ECO:0000259" key="13">
    <source>
        <dbReference type="PROSITE" id="PS50893"/>
    </source>
</evidence>
<dbReference type="InterPro" id="IPR003593">
    <property type="entry name" value="AAA+_ATPase"/>
</dbReference>
<dbReference type="InterPro" id="IPR005284">
    <property type="entry name" value="Pigment_permease/Abcg"/>
</dbReference>
<dbReference type="PANTHER" id="PTHR48041:SF129">
    <property type="entry name" value="PROTEIN WHITE"/>
    <property type="match status" value="1"/>
</dbReference>
<dbReference type="Gene3D" id="3.40.50.300">
    <property type="entry name" value="P-loop containing nucleotide triphosphate hydrolases"/>
    <property type="match status" value="1"/>
</dbReference>
<keyword evidence="15" id="KW-1185">Reference proteome</keyword>
<dbReference type="InterPro" id="IPR050352">
    <property type="entry name" value="ABCG_transporters"/>
</dbReference>
<evidence type="ECO:0000256" key="12">
    <source>
        <dbReference type="SAM" id="Phobius"/>
    </source>
</evidence>
<dbReference type="GO" id="GO:0140359">
    <property type="term" value="F:ABC-type transporter activity"/>
    <property type="evidence" value="ECO:0007669"/>
    <property type="project" value="InterPro"/>
</dbReference>
<evidence type="ECO:0000256" key="9">
    <source>
        <dbReference type="ARBA" id="ARBA00023136"/>
    </source>
</evidence>
<dbReference type="InterPro" id="IPR013525">
    <property type="entry name" value="ABC2_TM"/>
</dbReference>
<dbReference type="Pfam" id="PF19055">
    <property type="entry name" value="ABC2_membrane_7"/>
    <property type="match status" value="1"/>
</dbReference>
<feature type="domain" description="ABC transporter" evidence="13">
    <location>
        <begin position="70"/>
        <end position="313"/>
    </location>
</feature>
<dbReference type="NCBIfam" id="TIGR00955">
    <property type="entry name" value="3a01204"/>
    <property type="match status" value="1"/>
</dbReference>
<dbReference type="InterPro" id="IPR043926">
    <property type="entry name" value="ABCG_dom"/>
</dbReference>
<dbReference type="Pfam" id="PF00005">
    <property type="entry name" value="ABC_tran"/>
    <property type="match status" value="1"/>
</dbReference>
<evidence type="ECO:0000256" key="4">
    <source>
        <dbReference type="ARBA" id="ARBA00022474"/>
    </source>
</evidence>
<dbReference type="Pfam" id="PF01061">
    <property type="entry name" value="ABC2_membrane"/>
    <property type="match status" value="1"/>
</dbReference>
<dbReference type="PANTHER" id="PTHR48041">
    <property type="entry name" value="ABC TRANSPORTER G FAMILY MEMBER 28"/>
    <property type="match status" value="1"/>
</dbReference>
<dbReference type="GO" id="GO:0030659">
    <property type="term" value="C:cytoplasmic vesicle membrane"/>
    <property type="evidence" value="ECO:0007669"/>
    <property type="project" value="TreeGrafter"/>
</dbReference>
<dbReference type="Proteomes" id="UP001497623">
    <property type="component" value="Unassembled WGS sequence"/>
</dbReference>
<dbReference type="CDD" id="cd03213">
    <property type="entry name" value="ABCG_EPDR"/>
    <property type="match status" value="1"/>
</dbReference>
<evidence type="ECO:0000256" key="10">
    <source>
        <dbReference type="ARBA" id="ARBA00039188"/>
    </source>
</evidence>
<dbReference type="InterPro" id="IPR003439">
    <property type="entry name" value="ABC_transporter-like_ATP-bd"/>
</dbReference>
<dbReference type="InterPro" id="IPR027417">
    <property type="entry name" value="P-loop_NTPase"/>
</dbReference>
<dbReference type="FunFam" id="3.40.50.300:FF:001225">
    <property type="entry name" value="ATP-binding cassette sub-family G member"/>
    <property type="match status" value="1"/>
</dbReference>
<comment type="subcellular location">
    <subcellularLocation>
        <location evidence="1">Membrane</location>
        <topology evidence="1">Multi-pass membrane protein</topology>
    </subcellularLocation>
</comment>
<evidence type="ECO:0000313" key="15">
    <source>
        <dbReference type="Proteomes" id="UP001497623"/>
    </source>
</evidence>
<keyword evidence="7" id="KW-0067">ATP-binding</keyword>
<evidence type="ECO:0000256" key="7">
    <source>
        <dbReference type="ARBA" id="ARBA00022840"/>
    </source>
</evidence>
<sequence>MTSKQVLEGPIRPSHRHYSNNGFGSTDECAEKAAKISLTDPQGQPDGYCWPEGPAKDCRTHDSAAADGFIYNNKKYDTFGEKISSDEVCVTGICRPGELLAIMGASGAGKTTLLNVLTHRNSARLRVTGDLYANGKPVDPDTLTSRSAYVQQDDLFIGTLTVREQLVFQAMLRMDRHIPYDRRMTRVDEVIVELGLVKSADTKIGIPGRIKGISGGEMKRLAFACEVLTNPSLMFCDEPTSGLDSFMAQNVVAVMKNMAERGKTIISTIHQPSSEVYAMFDRVLLMAEGRVAFLGEVDACYQFFKKCGIPCPPNYNPADFFISTLAVQPGKEDNCRRAIHTICDEFAKSDDGKNLEKSVVENSREIERSYGFESTEDIAISKSPYKASWISQFRMLLWRSWLEVVREPMLIKVRFFQVVAISLLIGVIYLNQQLTQEGVTNINGALFLFLTNMTFQNVFGVVNTFCAQLPIFLREHFNGMYRTDVYFISKMLAELPFYIMYPFVFVAIAYYLVGFTNDVNNFFICAGIVVLVANSSISFGYMISCVARNISVALAIATPFIIPFMLFGGFFLNSGSVPGYLKWFKYLSWFSYGNEALLINQWTGVESITCGVNETTCFPNGQAVLQFYHYDNSSITFNVVCLAALIVGYRSCCFYCIIIKNIQKT</sequence>
<dbReference type="SUPFAM" id="SSF52540">
    <property type="entry name" value="P-loop containing nucleoside triphosphate hydrolases"/>
    <property type="match status" value="1"/>
</dbReference>
<dbReference type="GO" id="GO:0005524">
    <property type="term" value="F:ATP binding"/>
    <property type="evidence" value="ECO:0007669"/>
    <property type="project" value="UniProtKB-KW"/>
</dbReference>
<dbReference type="GO" id="GO:0005886">
    <property type="term" value="C:plasma membrane"/>
    <property type="evidence" value="ECO:0007669"/>
    <property type="project" value="TreeGrafter"/>
</dbReference>
<feature type="transmembrane region" description="Helical" evidence="12">
    <location>
        <begin position="495"/>
        <end position="513"/>
    </location>
</feature>
<feature type="transmembrane region" description="Helical" evidence="12">
    <location>
        <begin position="519"/>
        <end position="543"/>
    </location>
</feature>
<comment type="caution">
    <text evidence="14">The sequence shown here is derived from an EMBL/GenBank/DDBJ whole genome shotgun (WGS) entry which is preliminary data.</text>
</comment>
<dbReference type="SMART" id="SM00382">
    <property type="entry name" value="AAA"/>
    <property type="match status" value="1"/>
</dbReference>
<evidence type="ECO:0000256" key="2">
    <source>
        <dbReference type="ARBA" id="ARBA00005814"/>
    </source>
</evidence>
<feature type="transmembrane region" description="Helical" evidence="12">
    <location>
        <begin position="415"/>
        <end position="434"/>
    </location>
</feature>
<feature type="non-terminal residue" evidence="14">
    <location>
        <position position="665"/>
    </location>
</feature>
<accession>A0AAV2QBS0</accession>
<feature type="transmembrane region" description="Helical" evidence="12">
    <location>
        <begin position="635"/>
        <end position="658"/>
    </location>
</feature>
<keyword evidence="5 12" id="KW-0812">Transmembrane</keyword>
<evidence type="ECO:0000313" key="14">
    <source>
        <dbReference type="EMBL" id="CAL4079531.1"/>
    </source>
</evidence>
<feature type="region of interest" description="Disordered" evidence="11">
    <location>
        <begin position="1"/>
        <end position="23"/>
    </location>
</feature>
<keyword evidence="3" id="KW-0813">Transport</keyword>
<evidence type="ECO:0000256" key="6">
    <source>
        <dbReference type="ARBA" id="ARBA00022741"/>
    </source>
</evidence>
<evidence type="ECO:0000256" key="8">
    <source>
        <dbReference type="ARBA" id="ARBA00022989"/>
    </source>
</evidence>
<dbReference type="EMBL" id="CAXKWB010005714">
    <property type="protein sequence ID" value="CAL4079531.1"/>
    <property type="molecule type" value="Genomic_DNA"/>
</dbReference>
<protein>
    <recommendedName>
        <fullName evidence="10">Protein white</fullName>
    </recommendedName>
</protein>
<feature type="transmembrane region" description="Helical" evidence="12">
    <location>
        <begin position="550"/>
        <end position="572"/>
    </location>
</feature>
<dbReference type="AlphaFoldDB" id="A0AAV2QBS0"/>
<dbReference type="PROSITE" id="PS50893">
    <property type="entry name" value="ABC_TRANSPORTER_2"/>
    <property type="match status" value="1"/>
</dbReference>
<proteinExistence type="inferred from homology"/>
<keyword evidence="9 12" id="KW-0472">Membrane</keyword>
<evidence type="ECO:0000256" key="3">
    <source>
        <dbReference type="ARBA" id="ARBA00022448"/>
    </source>
</evidence>
<dbReference type="GO" id="GO:0016887">
    <property type="term" value="F:ATP hydrolysis activity"/>
    <property type="evidence" value="ECO:0007669"/>
    <property type="project" value="InterPro"/>
</dbReference>
<keyword evidence="6" id="KW-0547">Nucleotide-binding</keyword>